<proteinExistence type="predicted"/>
<sequence length="320" mass="35648">MDQQSIPTQLGGNLPGEDGPRVLDAFQGFISPAEASDGGRAAAGGGEGRAVPVESFGYREARLGISGRKAPPGIWELDGDELIRVDRFDPLAEELVASHPHLWQLDGNQLVRVEQHASEADALMVEYGHQLAEGLAPLEVPDLLYLPTVEDLVDLLEPEHQILVEHFFDNMNNIFSERANNLNINQARLTHEELHRHFGDFEATLRAFQLLEAVNPCWLEEVMDDLRETLLDLNPDSTLIARRAYRVAHMLDRVNNTTAVSSLVAKNPAREPAGCSVCLTDYRPYSHIVVLPCHPSHHFHRRCIEVNLLSFPPKLGEPAY</sequence>
<dbReference type="SUPFAM" id="SSF57850">
    <property type="entry name" value="RING/U-box"/>
    <property type="match status" value="1"/>
</dbReference>
<dbReference type="OMA" id="RRCIEVN"/>
<dbReference type="AlphaFoldDB" id="A0A0C4EWI7"/>
<dbReference type="EMBL" id="ADAS02000575">
    <property type="protein sequence ID" value="OAV87128.1"/>
    <property type="molecule type" value="Genomic_DNA"/>
</dbReference>
<organism evidence="1">
    <name type="scientific">Puccinia triticina (isolate 1-1 / race 1 (BBBD))</name>
    <name type="common">Brown leaf rust fungus</name>
    <dbReference type="NCBI Taxonomy" id="630390"/>
    <lineage>
        <taxon>Eukaryota</taxon>
        <taxon>Fungi</taxon>
        <taxon>Dikarya</taxon>
        <taxon>Basidiomycota</taxon>
        <taxon>Pucciniomycotina</taxon>
        <taxon>Pucciniomycetes</taxon>
        <taxon>Pucciniales</taxon>
        <taxon>Pucciniaceae</taxon>
        <taxon>Puccinia</taxon>
    </lineage>
</organism>
<dbReference type="Proteomes" id="UP000005240">
    <property type="component" value="Unassembled WGS sequence"/>
</dbReference>
<dbReference type="OrthoDB" id="8062037at2759"/>
<evidence type="ECO:0000313" key="2">
    <source>
        <dbReference type="EnsemblFungi" id="PTTG_05182-t43_1-p1"/>
    </source>
</evidence>
<protein>
    <recommendedName>
        <fullName evidence="4">RING-type domain-containing protein</fullName>
    </recommendedName>
</protein>
<evidence type="ECO:0000313" key="3">
    <source>
        <dbReference type="Proteomes" id="UP000005240"/>
    </source>
</evidence>
<name>A0A0C4EWI7_PUCT1</name>
<evidence type="ECO:0000313" key="1">
    <source>
        <dbReference type="EMBL" id="OAV87128.1"/>
    </source>
</evidence>
<keyword evidence="3" id="KW-1185">Reference proteome</keyword>
<dbReference type="Gene3D" id="3.30.40.10">
    <property type="entry name" value="Zinc/RING finger domain, C3HC4 (zinc finger)"/>
    <property type="match status" value="1"/>
</dbReference>
<reference evidence="2" key="4">
    <citation type="submission" date="2025-05" db="UniProtKB">
        <authorList>
            <consortium name="EnsemblFungi"/>
        </authorList>
    </citation>
    <scope>IDENTIFICATION</scope>
    <source>
        <strain evidence="2">isolate 1-1 / race 1 (BBBD)</strain>
    </source>
</reference>
<evidence type="ECO:0008006" key="4">
    <source>
        <dbReference type="Google" id="ProtNLM"/>
    </source>
</evidence>
<dbReference type="InterPro" id="IPR013083">
    <property type="entry name" value="Znf_RING/FYVE/PHD"/>
</dbReference>
<accession>A0A0C4EWI7</accession>
<reference evidence="1" key="2">
    <citation type="submission" date="2016-05" db="EMBL/GenBank/DDBJ databases">
        <title>Comparative analysis highlights variable genome content of wheat rusts and divergence of the mating loci.</title>
        <authorList>
            <person name="Cuomo C.A."/>
            <person name="Bakkeren G."/>
            <person name="Szabo L."/>
            <person name="Khalil H."/>
            <person name="Joly D."/>
            <person name="Goldberg J."/>
            <person name="Young S."/>
            <person name="Zeng Q."/>
            <person name="Fellers J."/>
        </authorList>
    </citation>
    <scope>NUCLEOTIDE SEQUENCE [LARGE SCALE GENOMIC DNA]</scope>
    <source>
        <strain evidence="1">1-1 BBBD Race 1</strain>
    </source>
</reference>
<dbReference type="EnsemblFungi" id="PTTG_05182-t43_1">
    <property type="protein sequence ID" value="PTTG_05182-t43_1-p1"/>
    <property type="gene ID" value="PTTG_05182"/>
</dbReference>
<reference evidence="2 3" key="3">
    <citation type="journal article" date="2017" name="G3 (Bethesda)">
        <title>Comparative analysis highlights variable genome content of wheat rusts and divergence of the mating loci.</title>
        <authorList>
            <person name="Cuomo C.A."/>
            <person name="Bakkeren G."/>
            <person name="Khalil H.B."/>
            <person name="Panwar V."/>
            <person name="Joly D."/>
            <person name="Linning R."/>
            <person name="Sakthikumar S."/>
            <person name="Song X."/>
            <person name="Adiconis X."/>
            <person name="Fan L."/>
            <person name="Goldberg J.M."/>
            <person name="Levin J.Z."/>
            <person name="Young S."/>
            <person name="Zeng Q."/>
            <person name="Anikster Y."/>
            <person name="Bruce M."/>
            <person name="Wang M."/>
            <person name="Yin C."/>
            <person name="McCallum B."/>
            <person name="Szabo L.J."/>
            <person name="Hulbert S."/>
            <person name="Chen X."/>
            <person name="Fellers J.P."/>
        </authorList>
    </citation>
    <scope>NUCLEOTIDE SEQUENCE</scope>
    <source>
        <strain evidence="3">Isolate 1-1 / race 1 (BBBD)</strain>
        <strain evidence="2">isolate 1-1 / race 1 (BBBD)</strain>
    </source>
</reference>
<reference evidence="1" key="1">
    <citation type="submission" date="2009-11" db="EMBL/GenBank/DDBJ databases">
        <authorList>
            <consortium name="The Broad Institute Genome Sequencing Platform"/>
            <person name="Ward D."/>
            <person name="Feldgarden M."/>
            <person name="Earl A."/>
            <person name="Young S.K."/>
            <person name="Zeng Q."/>
            <person name="Koehrsen M."/>
            <person name="Alvarado L."/>
            <person name="Berlin A."/>
            <person name="Bochicchio J."/>
            <person name="Borenstein D."/>
            <person name="Chapman S.B."/>
            <person name="Chen Z."/>
            <person name="Engels R."/>
            <person name="Freedman E."/>
            <person name="Gellesch M."/>
            <person name="Goldberg J."/>
            <person name="Griggs A."/>
            <person name="Gujja S."/>
            <person name="Heilman E."/>
            <person name="Heiman D."/>
            <person name="Hepburn T."/>
            <person name="Howarth C."/>
            <person name="Jen D."/>
            <person name="Larson L."/>
            <person name="Lewis B."/>
            <person name="Mehta T."/>
            <person name="Park D."/>
            <person name="Pearson M."/>
            <person name="Roberts A."/>
            <person name="Saif S."/>
            <person name="Shea T."/>
            <person name="Shenoy N."/>
            <person name="Sisk P."/>
            <person name="Stolte C."/>
            <person name="Sykes S."/>
            <person name="Thomson T."/>
            <person name="Walk T."/>
            <person name="White J."/>
            <person name="Yandava C."/>
            <person name="Izard J."/>
            <person name="Baranova O.V."/>
            <person name="Blanton J.M."/>
            <person name="Tanner A.C."/>
            <person name="Dewhirst F.E."/>
            <person name="Haas B."/>
            <person name="Nusbaum C."/>
            <person name="Birren B."/>
        </authorList>
    </citation>
    <scope>NUCLEOTIDE SEQUENCE [LARGE SCALE GENOMIC DNA]</scope>
    <source>
        <strain evidence="1">1-1 BBBD Race 1</strain>
    </source>
</reference>
<gene>
    <name evidence="1" type="ORF">PTTG_05182</name>
</gene>
<dbReference type="VEuPathDB" id="FungiDB:PTTG_05182"/>